<sequence length="102" mass="11651">MNTAAYQFLNHLDAPKRYFTLTIDEAILAASGLLVLVMAKQTYLALLPVALLMGVVKRLKKGQSPRILLLLVWWYLPHALTQFFVPKLPASHYRVWTAWVKS</sequence>
<feature type="transmembrane region" description="Helical" evidence="1">
    <location>
        <begin position="67"/>
        <end position="85"/>
    </location>
</feature>
<keyword evidence="1" id="KW-1133">Transmembrane helix</keyword>
<dbReference type="OrthoDB" id="7173460at2"/>
<evidence type="ECO:0000313" key="3">
    <source>
        <dbReference type="Proteomes" id="UP000254677"/>
    </source>
</evidence>
<dbReference type="GO" id="GO:0019867">
    <property type="term" value="C:outer membrane"/>
    <property type="evidence" value="ECO:0007669"/>
    <property type="project" value="InterPro"/>
</dbReference>
<dbReference type="AlphaFoldDB" id="A0A378J2G6"/>
<protein>
    <submittedName>
        <fullName evidence="2">Type IV conjugative transfer system protein TraL, proteobacteria</fullName>
    </submittedName>
</protein>
<dbReference type="InterPro" id="IPR009838">
    <property type="entry name" value="T4SS_TraL"/>
</dbReference>
<proteinExistence type="predicted"/>
<reference evidence="2 3" key="1">
    <citation type="submission" date="2018-06" db="EMBL/GenBank/DDBJ databases">
        <authorList>
            <consortium name="Pathogen Informatics"/>
            <person name="Doyle S."/>
        </authorList>
    </citation>
    <scope>NUCLEOTIDE SEQUENCE [LARGE SCALE GENOMIC DNA]</scope>
    <source>
        <strain evidence="2 3">NCTC13292</strain>
    </source>
</reference>
<feature type="transmembrane region" description="Helical" evidence="1">
    <location>
        <begin position="26"/>
        <end position="55"/>
    </location>
</feature>
<gene>
    <name evidence="2" type="primary">traL</name>
    <name evidence="2" type="ORF">NCTC13292_00716</name>
</gene>
<evidence type="ECO:0000256" key="1">
    <source>
        <dbReference type="SAM" id="Phobius"/>
    </source>
</evidence>
<evidence type="ECO:0000313" key="2">
    <source>
        <dbReference type="EMBL" id="STX41107.1"/>
    </source>
</evidence>
<dbReference type="Proteomes" id="UP000254677">
    <property type="component" value="Unassembled WGS sequence"/>
</dbReference>
<organism evidence="2 3">
    <name type="scientific">Legionella donaldsonii</name>
    <dbReference type="NCBI Taxonomy" id="45060"/>
    <lineage>
        <taxon>Bacteria</taxon>
        <taxon>Pseudomonadati</taxon>
        <taxon>Pseudomonadota</taxon>
        <taxon>Gammaproteobacteria</taxon>
        <taxon>Legionellales</taxon>
        <taxon>Legionellaceae</taxon>
        <taxon>Legionella</taxon>
    </lineage>
</organism>
<dbReference type="RefSeq" id="WP_115220524.1">
    <property type="nucleotide sequence ID" value="NZ_UGOA01000001.1"/>
</dbReference>
<dbReference type="EMBL" id="UGOA01000001">
    <property type="protein sequence ID" value="STX41107.1"/>
    <property type="molecule type" value="Genomic_DNA"/>
</dbReference>
<keyword evidence="1" id="KW-0472">Membrane</keyword>
<dbReference type="Pfam" id="PF07178">
    <property type="entry name" value="TraL"/>
    <property type="match status" value="1"/>
</dbReference>
<name>A0A378J2G6_9GAMM</name>
<keyword evidence="3" id="KW-1185">Reference proteome</keyword>
<keyword evidence="1" id="KW-0812">Transmembrane</keyword>
<accession>A0A378J2G6</accession>
<dbReference type="NCBIfam" id="TIGR02762">
    <property type="entry name" value="TraL_TIGR"/>
    <property type="match status" value="1"/>
</dbReference>